<reference evidence="2" key="2">
    <citation type="submission" date="2023-01" db="EMBL/GenBank/DDBJ databases">
        <title>Draft genome sequence of Portibacter lacus strain NBRC 108769.</title>
        <authorList>
            <person name="Sun Q."/>
            <person name="Mori K."/>
        </authorList>
    </citation>
    <scope>NUCLEOTIDE SEQUENCE</scope>
    <source>
        <strain evidence="2">NBRC 108769</strain>
    </source>
</reference>
<dbReference type="Pfam" id="PF13472">
    <property type="entry name" value="Lipase_GDSL_2"/>
    <property type="match status" value="1"/>
</dbReference>
<accession>A0AA37WF68</accession>
<dbReference type="PANTHER" id="PTHR30383">
    <property type="entry name" value="THIOESTERASE 1/PROTEASE 1/LYSOPHOSPHOLIPASE L1"/>
    <property type="match status" value="1"/>
</dbReference>
<sequence length="259" mass="28906">MILKLRYLLGAVVSIPLLPLLYLQGKKVRKSVPLLPEAEGIEGIVDSGSDRTLNILTIGESTIAGVGVDKHENGFTGLLAKRLSELLLVNVHWKVYARSGYTAKRVKSKIIPKITEDQVDLLVVGLGGNDAFTLNKPWKWKKEVEALIQDLKSKFPGTPIAFTNMPPIKEFPAFTPLIKFTIGNLVEIHGVELERLVAKMDGVYYNPAILDVPEWIEKLGGNYTYKDFFSDGVHPSELTYQEWGKDFANFIVINNVIQN</sequence>
<keyword evidence="3" id="KW-1185">Reference proteome</keyword>
<dbReference type="InterPro" id="IPR036514">
    <property type="entry name" value="SGNH_hydro_sf"/>
</dbReference>
<proteinExistence type="predicted"/>
<evidence type="ECO:0000313" key="2">
    <source>
        <dbReference type="EMBL" id="GLR17474.1"/>
    </source>
</evidence>
<dbReference type="Proteomes" id="UP001156666">
    <property type="component" value="Unassembled WGS sequence"/>
</dbReference>
<name>A0AA37WF68_9BACT</name>
<dbReference type="CDD" id="cd01836">
    <property type="entry name" value="FeeA_FeeB_like"/>
    <property type="match status" value="1"/>
</dbReference>
<dbReference type="SUPFAM" id="SSF52266">
    <property type="entry name" value="SGNH hydrolase"/>
    <property type="match status" value="1"/>
</dbReference>
<protein>
    <recommendedName>
        <fullName evidence="1">SGNH hydrolase-type esterase domain-containing protein</fullName>
    </recommendedName>
</protein>
<dbReference type="RefSeq" id="WP_235295124.1">
    <property type="nucleotide sequence ID" value="NZ_BSOH01000012.1"/>
</dbReference>
<reference evidence="2" key="1">
    <citation type="journal article" date="2014" name="Int. J. Syst. Evol. Microbiol.">
        <title>Complete genome sequence of Corynebacterium casei LMG S-19264T (=DSM 44701T), isolated from a smear-ripened cheese.</title>
        <authorList>
            <consortium name="US DOE Joint Genome Institute (JGI-PGF)"/>
            <person name="Walter F."/>
            <person name="Albersmeier A."/>
            <person name="Kalinowski J."/>
            <person name="Ruckert C."/>
        </authorList>
    </citation>
    <scope>NUCLEOTIDE SEQUENCE</scope>
    <source>
        <strain evidence="2">NBRC 108769</strain>
    </source>
</reference>
<comment type="caution">
    <text evidence="2">The sequence shown here is derived from an EMBL/GenBank/DDBJ whole genome shotgun (WGS) entry which is preliminary data.</text>
</comment>
<gene>
    <name evidence="2" type="ORF">GCM10007940_20890</name>
</gene>
<dbReference type="EMBL" id="BSOH01000012">
    <property type="protein sequence ID" value="GLR17474.1"/>
    <property type="molecule type" value="Genomic_DNA"/>
</dbReference>
<evidence type="ECO:0000259" key="1">
    <source>
        <dbReference type="Pfam" id="PF13472"/>
    </source>
</evidence>
<organism evidence="2 3">
    <name type="scientific">Portibacter lacus</name>
    <dbReference type="NCBI Taxonomy" id="1099794"/>
    <lineage>
        <taxon>Bacteria</taxon>
        <taxon>Pseudomonadati</taxon>
        <taxon>Bacteroidota</taxon>
        <taxon>Saprospiria</taxon>
        <taxon>Saprospirales</taxon>
        <taxon>Haliscomenobacteraceae</taxon>
        <taxon>Portibacter</taxon>
    </lineage>
</organism>
<dbReference type="AlphaFoldDB" id="A0AA37WF68"/>
<dbReference type="InterPro" id="IPR051532">
    <property type="entry name" value="Ester_Hydrolysis_Enzymes"/>
</dbReference>
<feature type="domain" description="SGNH hydrolase-type esterase" evidence="1">
    <location>
        <begin position="58"/>
        <end position="241"/>
    </location>
</feature>
<dbReference type="PANTHER" id="PTHR30383:SF24">
    <property type="entry name" value="THIOESTERASE 1_PROTEASE 1_LYSOPHOSPHOLIPASE L1"/>
    <property type="match status" value="1"/>
</dbReference>
<dbReference type="GO" id="GO:0004622">
    <property type="term" value="F:phosphatidylcholine lysophospholipase activity"/>
    <property type="evidence" value="ECO:0007669"/>
    <property type="project" value="TreeGrafter"/>
</dbReference>
<evidence type="ECO:0000313" key="3">
    <source>
        <dbReference type="Proteomes" id="UP001156666"/>
    </source>
</evidence>
<dbReference type="Gene3D" id="3.40.50.1110">
    <property type="entry name" value="SGNH hydrolase"/>
    <property type="match status" value="1"/>
</dbReference>
<dbReference type="InterPro" id="IPR013830">
    <property type="entry name" value="SGNH_hydro"/>
</dbReference>